<dbReference type="InterPro" id="IPR017861">
    <property type="entry name" value="KAE1/TsaD"/>
</dbReference>
<evidence type="ECO:0000256" key="1">
    <source>
        <dbReference type="ARBA" id="ARBA00012156"/>
    </source>
</evidence>
<dbReference type="AlphaFoldDB" id="A0A4T0IFX1"/>
<evidence type="ECO:0000256" key="4">
    <source>
        <dbReference type="ARBA" id="ARBA00022723"/>
    </source>
</evidence>
<dbReference type="EMBL" id="SPOI01000389">
    <property type="protein sequence ID" value="TIB27873.1"/>
    <property type="molecule type" value="Genomic_DNA"/>
</dbReference>
<keyword evidence="5 7" id="KW-0012">Acyltransferase</keyword>
<evidence type="ECO:0000256" key="3">
    <source>
        <dbReference type="ARBA" id="ARBA00022694"/>
    </source>
</evidence>
<dbReference type="Proteomes" id="UP000310689">
    <property type="component" value="Unassembled WGS sequence"/>
</dbReference>
<dbReference type="PRINTS" id="PR00789">
    <property type="entry name" value="OSIALOPTASE"/>
</dbReference>
<dbReference type="PANTHER" id="PTHR11735">
    <property type="entry name" value="TRNA N6-ADENOSINE THREONYLCARBAMOYLTRANSFERASE"/>
    <property type="match status" value="1"/>
</dbReference>
<reference evidence="9 10" key="1">
    <citation type="submission" date="2019-03" db="EMBL/GenBank/DDBJ databases">
        <title>Sequencing 23 genomes of Wallemia ichthyophaga.</title>
        <authorList>
            <person name="Gostincar C."/>
        </authorList>
    </citation>
    <scope>NUCLEOTIDE SEQUENCE [LARGE SCALE GENOMIC DNA]</scope>
    <source>
        <strain evidence="9 10">EXF-6200</strain>
    </source>
</reference>
<keyword evidence="2 7" id="KW-0808">Transferase</keyword>
<dbReference type="HAMAP" id="MF_01445">
    <property type="entry name" value="TsaD"/>
    <property type="match status" value="1"/>
</dbReference>
<comment type="function">
    <text evidence="7">Required for the formation of a threonylcarbamoyl group on adenosine at position 37 (t(6)A37) in mitochondrial tRNAs that read codons beginning with adenine. Probably involved in the transfer of the threonylcarbamoyl moiety of threonylcarbamoyl-AMP (TC-AMP) to the N6 group of A37. Involved in mitochondrial genome maintenance.</text>
</comment>
<evidence type="ECO:0000256" key="7">
    <source>
        <dbReference type="HAMAP-Rule" id="MF_03179"/>
    </source>
</evidence>
<dbReference type="SUPFAM" id="SSF53067">
    <property type="entry name" value="Actin-like ATPase domain"/>
    <property type="match status" value="1"/>
</dbReference>
<gene>
    <name evidence="9" type="ORF">E3P86_03985</name>
</gene>
<comment type="subcellular location">
    <subcellularLocation>
        <location evidence="7">Mitochondrion</location>
    </subcellularLocation>
</comment>
<dbReference type="GO" id="GO:0005739">
    <property type="term" value="C:mitochondrion"/>
    <property type="evidence" value="ECO:0007669"/>
    <property type="project" value="UniProtKB-SubCell"/>
</dbReference>
<feature type="domain" description="Gcp-like" evidence="8">
    <location>
        <begin position="37"/>
        <end position="331"/>
    </location>
</feature>
<dbReference type="NCBIfam" id="TIGR00329">
    <property type="entry name" value="gcp_kae1"/>
    <property type="match status" value="1"/>
</dbReference>
<accession>A0A4T0IFX1</accession>
<keyword evidence="4 7" id="KW-0479">Metal-binding</keyword>
<dbReference type="EC" id="2.3.1.234" evidence="1"/>
<dbReference type="GO" id="GO:0072670">
    <property type="term" value="P:mitochondrial tRNA threonylcarbamoyladenosine modification"/>
    <property type="evidence" value="ECO:0007669"/>
    <property type="project" value="TreeGrafter"/>
</dbReference>
<dbReference type="InterPro" id="IPR043129">
    <property type="entry name" value="ATPase_NBD"/>
</dbReference>
<dbReference type="PANTHER" id="PTHR11735:SF6">
    <property type="entry name" value="TRNA N6-ADENOSINE THREONYLCARBAMOYLTRANSFERASE, MITOCHONDRIAL"/>
    <property type="match status" value="1"/>
</dbReference>
<dbReference type="InterPro" id="IPR000905">
    <property type="entry name" value="Gcp-like_dom"/>
</dbReference>
<name>A0A4T0IFX1_WALIC</name>
<sequence>MRRSIFPVYKDVRRRLILALESSADDTCAAIVSNHREILSNVVMKQDQIHEQYGGIHPLYATQGHMKNISPAISEAIRRAGVAFGDLDAIATTEGPGMKGCLQIAMVAAKSLVGVSGIPLVGVHHMQAHALTCCLTEENPPQFPFYTLLCSGGHTMIVDAEDVTKMRVLATTNDDSIGNAFDHAAKLLNIPWSGKAPGAALEGFARHTEHLVGHKDEVDCRVKEYRQKLRVPAPSQLLFSYSGLRSAFSRLVDESDGGDVTRVALARAFQSAAVAQLADKVTLALRKSTVEPSSLVVSGGVASNGYLRERLSDVTGRHGLNIYFPAPALCTGGSDLNLPLANHSYHIYADNAAMIAWAAHYKLAKGELANPATLMPRAKWSLEDM</sequence>
<evidence type="ECO:0000256" key="6">
    <source>
        <dbReference type="ARBA" id="ARBA00048117"/>
    </source>
</evidence>
<dbReference type="GO" id="GO:0061711">
    <property type="term" value="F:tRNA N(6)-L-threonylcarbamoyladenine synthase activity"/>
    <property type="evidence" value="ECO:0007669"/>
    <property type="project" value="UniProtKB-EC"/>
</dbReference>
<proteinExistence type="inferred from homology"/>
<comment type="similarity">
    <text evidence="7">Belongs to the KAE1 / TsaD family.</text>
</comment>
<dbReference type="GO" id="GO:0046872">
    <property type="term" value="F:metal ion binding"/>
    <property type="evidence" value="ECO:0007669"/>
    <property type="project" value="UniProtKB-KW"/>
</dbReference>
<comment type="subunit">
    <text evidence="7">Homodimer.</text>
</comment>
<keyword evidence="7" id="KW-0496">Mitochondrion</keyword>
<dbReference type="Pfam" id="PF00814">
    <property type="entry name" value="TsaD"/>
    <property type="match status" value="1"/>
</dbReference>
<evidence type="ECO:0000256" key="5">
    <source>
        <dbReference type="ARBA" id="ARBA00023315"/>
    </source>
</evidence>
<dbReference type="CDD" id="cd24134">
    <property type="entry name" value="ASKHA_NBD_OSGEPL1_QRI7_euk"/>
    <property type="match status" value="1"/>
</dbReference>
<organism evidence="9 10">
    <name type="scientific">Wallemia ichthyophaga</name>
    <dbReference type="NCBI Taxonomy" id="245174"/>
    <lineage>
        <taxon>Eukaryota</taxon>
        <taxon>Fungi</taxon>
        <taxon>Dikarya</taxon>
        <taxon>Basidiomycota</taxon>
        <taxon>Wallemiomycotina</taxon>
        <taxon>Wallemiomycetes</taxon>
        <taxon>Wallemiales</taxon>
        <taxon>Wallemiaceae</taxon>
        <taxon>Wallemia</taxon>
    </lineage>
</organism>
<evidence type="ECO:0000259" key="8">
    <source>
        <dbReference type="Pfam" id="PF00814"/>
    </source>
</evidence>
<comment type="caution">
    <text evidence="9">The sequence shown here is derived from an EMBL/GenBank/DDBJ whole genome shotgun (WGS) entry which is preliminary data.</text>
</comment>
<evidence type="ECO:0000256" key="2">
    <source>
        <dbReference type="ARBA" id="ARBA00022679"/>
    </source>
</evidence>
<dbReference type="InterPro" id="IPR022450">
    <property type="entry name" value="TsaD"/>
</dbReference>
<evidence type="ECO:0000313" key="10">
    <source>
        <dbReference type="Proteomes" id="UP000310689"/>
    </source>
</evidence>
<evidence type="ECO:0000313" key="9">
    <source>
        <dbReference type="EMBL" id="TIB27873.1"/>
    </source>
</evidence>
<dbReference type="Gene3D" id="3.30.420.40">
    <property type="match status" value="2"/>
</dbReference>
<keyword evidence="3 7" id="KW-0819">tRNA processing</keyword>
<protein>
    <recommendedName>
        <fullName evidence="1">N(6)-L-threonylcarbamoyladenine synthase</fullName>
        <ecNumber evidence="1">2.3.1.234</ecNumber>
    </recommendedName>
</protein>
<comment type="cofactor">
    <cofactor evidence="7">
        <name>a divalent metal cation</name>
        <dbReference type="ChEBI" id="CHEBI:60240"/>
    </cofactor>
    <text evidence="7">Binds 1 divalent metal cation per subunit.</text>
</comment>
<comment type="catalytic activity">
    <reaction evidence="6 7">
        <text>L-threonylcarbamoyladenylate + adenosine(37) in tRNA = N(6)-L-threonylcarbamoyladenosine(37) in tRNA + AMP + H(+)</text>
        <dbReference type="Rhea" id="RHEA:37059"/>
        <dbReference type="Rhea" id="RHEA-COMP:10162"/>
        <dbReference type="Rhea" id="RHEA-COMP:10163"/>
        <dbReference type="ChEBI" id="CHEBI:15378"/>
        <dbReference type="ChEBI" id="CHEBI:73682"/>
        <dbReference type="ChEBI" id="CHEBI:74411"/>
        <dbReference type="ChEBI" id="CHEBI:74418"/>
        <dbReference type="ChEBI" id="CHEBI:456215"/>
        <dbReference type="EC" id="2.3.1.234"/>
    </reaction>
</comment>